<sequence>MATYVFVIIGVLIILVGGITALSKKRLYKYGVKNKGIVVDLDTYTYITPGPDFNTIYHSGIISIIEVEDNNKKFKVAYCKIEENLPLEIGDKVDVIYYKGDIENLEIYKYKGRYVLSMTIASVGVIIIILSSIFHFL</sequence>
<dbReference type="Proteomes" id="UP000280586">
    <property type="component" value="Chromosome"/>
</dbReference>
<evidence type="ECO:0000313" key="5">
    <source>
        <dbReference type="Proteomes" id="UP001055437"/>
    </source>
</evidence>
<dbReference type="RefSeq" id="WP_066675548.1">
    <property type="nucleotide sequence ID" value="NZ_CABMIZ010000010.1"/>
</dbReference>
<feature type="transmembrane region" description="Helical" evidence="1">
    <location>
        <begin position="6"/>
        <end position="23"/>
    </location>
</feature>
<feature type="transmembrane region" description="Helical" evidence="1">
    <location>
        <begin position="114"/>
        <end position="136"/>
    </location>
</feature>
<evidence type="ECO:0000313" key="4">
    <source>
        <dbReference type="Proteomes" id="UP000280586"/>
    </source>
</evidence>
<dbReference type="EMBL" id="CP099799">
    <property type="protein sequence ID" value="USR99756.1"/>
    <property type="molecule type" value="Genomic_DNA"/>
</dbReference>
<evidence type="ECO:0000256" key="1">
    <source>
        <dbReference type="SAM" id="Phobius"/>
    </source>
</evidence>
<dbReference type="Proteomes" id="UP001055437">
    <property type="component" value="Chromosome"/>
</dbReference>
<dbReference type="EMBL" id="CP023671">
    <property type="protein sequence ID" value="AYE33183.1"/>
    <property type="molecule type" value="Genomic_DNA"/>
</dbReference>
<keyword evidence="1" id="KW-0472">Membrane</keyword>
<evidence type="ECO:0000313" key="3">
    <source>
        <dbReference type="EMBL" id="USR99756.1"/>
    </source>
</evidence>
<gene>
    <name evidence="2" type="ORF">CP523_01275</name>
    <name evidence="3" type="ORF">NH397_09580</name>
</gene>
<dbReference type="OrthoDB" id="1937575at2"/>
<reference evidence="3" key="2">
    <citation type="submission" date="2022-06" db="EMBL/GenBank/DDBJ databases">
        <authorList>
            <person name="Holder M.E."/>
            <person name="Ajami N.J."/>
            <person name="Petrosino J.F."/>
        </authorList>
    </citation>
    <scope>NUCLEOTIDE SEQUENCE</scope>
    <source>
        <strain evidence="3">RMA 8861</strain>
    </source>
</reference>
<name>A0A9N7JIK4_CLOSE</name>
<accession>A0A9N7JIK4</accession>
<evidence type="ECO:0008006" key="6">
    <source>
        <dbReference type="Google" id="ProtNLM"/>
    </source>
</evidence>
<keyword evidence="1" id="KW-1133">Transmembrane helix</keyword>
<proteinExistence type="predicted"/>
<dbReference type="KEGG" id="csep:CP523_01275"/>
<dbReference type="AlphaFoldDB" id="A0A9N7JIK4"/>
<dbReference type="GeneID" id="303559307"/>
<evidence type="ECO:0000313" key="2">
    <source>
        <dbReference type="EMBL" id="AYE33183.1"/>
    </source>
</evidence>
<reference evidence="2 4" key="1">
    <citation type="submission" date="2017-09" db="EMBL/GenBank/DDBJ databases">
        <authorList>
            <person name="Thomas P."/>
            <person name="Seyboldt C."/>
        </authorList>
    </citation>
    <scope>NUCLEOTIDE SEQUENCE [LARGE SCALE GENOMIC DNA]</scope>
    <source>
        <strain evidence="2 4">DSM 7534</strain>
    </source>
</reference>
<protein>
    <recommendedName>
        <fullName evidence="6">DUF3592 domain-containing protein</fullName>
    </recommendedName>
</protein>
<keyword evidence="5" id="KW-1185">Reference proteome</keyword>
<organism evidence="2 4">
    <name type="scientific">Clostridium septicum</name>
    <dbReference type="NCBI Taxonomy" id="1504"/>
    <lineage>
        <taxon>Bacteria</taxon>
        <taxon>Bacillati</taxon>
        <taxon>Bacillota</taxon>
        <taxon>Clostridia</taxon>
        <taxon>Eubacteriales</taxon>
        <taxon>Clostridiaceae</taxon>
        <taxon>Clostridium</taxon>
    </lineage>
</organism>
<keyword evidence="1" id="KW-0812">Transmembrane</keyword>